<accession>A0ABV0XBV6</accession>
<evidence type="ECO:0000313" key="1">
    <source>
        <dbReference type="EMBL" id="MEQ2278925.1"/>
    </source>
</evidence>
<dbReference type="EMBL" id="JAHRIP010000186">
    <property type="protein sequence ID" value="MEQ2278925.1"/>
    <property type="molecule type" value="Genomic_DNA"/>
</dbReference>
<dbReference type="Proteomes" id="UP001469553">
    <property type="component" value="Unassembled WGS sequence"/>
</dbReference>
<sequence>MVVSGTSQFLSFLSSVAFIHSSSSFFALISSSRPFTSPSSSLTQSLTTHDQVDTKIVTHTLIAIQRELLQHQQHKHLCLQRLINLNHRSNDESHQSRRKKSEKVATSITTETYFKTGHKNLNLTLLCICNSM</sequence>
<gene>
    <name evidence="1" type="ORF">AMECASPLE_004383</name>
</gene>
<name>A0ABV0XBV6_9TELE</name>
<evidence type="ECO:0000313" key="2">
    <source>
        <dbReference type="Proteomes" id="UP001469553"/>
    </source>
</evidence>
<organism evidence="1 2">
    <name type="scientific">Ameca splendens</name>
    <dbReference type="NCBI Taxonomy" id="208324"/>
    <lineage>
        <taxon>Eukaryota</taxon>
        <taxon>Metazoa</taxon>
        <taxon>Chordata</taxon>
        <taxon>Craniata</taxon>
        <taxon>Vertebrata</taxon>
        <taxon>Euteleostomi</taxon>
        <taxon>Actinopterygii</taxon>
        <taxon>Neopterygii</taxon>
        <taxon>Teleostei</taxon>
        <taxon>Neoteleostei</taxon>
        <taxon>Acanthomorphata</taxon>
        <taxon>Ovalentaria</taxon>
        <taxon>Atherinomorphae</taxon>
        <taxon>Cyprinodontiformes</taxon>
        <taxon>Goodeidae</taxon>
        <taxon>Ameca</taxon>
    </lineage>
</organism>
<keyword evidence="2" id="KW-1185">Reference proteome</keyword>
<protein>
    <submittedName>
        <fullName evidence="1">Uncharacterized protein</fullName>
    </submittedName>
</protein>
<proteinExistence type="predicted"/>
<comment type="caution">
    <text evidence="1">The sequence shown here is derived from an EMBL/GenBank/DDBJ whole genome shotgun (WGS) entry which is preliminary data.</text>
</comment>
<reference evidence="1 2" key="1">
    <citation type="submission" date="2021-06" db="EMBL/GenBank/DDBJ databases">
        <authorList>
            <person name="Palmer J.M."/>
        </authorList>
    </citation>
    <scope>NUCLEOTIDE SEQUENCE [LARGE SCALE GENOMIC DNA]</scope>
    <source>
        <strain evidence="1 2">AS_MEX2019</strain>
        <tissue evidence="1">Muscle</tissue>
    </source>
</reference>